<dbReference type="InterPro" id="IPR000719">
    <property type="entry name" value="Prot_kinase_dom"/>
</dbReference>
<comment type="caution">
    <text evidence="4">The sequence shown here is derived from an EMBL/GenBank/DDBJ whole genome shotgun (WGS) entry which is preliminary data.</text>
</comment>
<organism evidence="4 5">
    <name type="scientific">Mycena indigotica</name>
    <dbReference type="NCBI Taxonomy" id="2126181"/>
    <lineage>
        <taxon>Eukaryota</taxon>
        <taxon>Fungi</taxon>
        <taxon>Dikarya</taxon>
        <taxon>Basidiomycota</taxon>
        <taxon>Agaricomycotina</taxon>
        <taxon>Agaricomycetes</taxon>
        <taxon>Agaricomycetidae</taxon>
        <taxon>Agaricales</taxon>
        <taxon>Marasmiineae</taxon>
        <taxon>Mycenaceae</taxon>
        <taxon>Mycena</taxon>
    </lineage>
</organism>
<gene>
    <name evidence="4" type="ORF">MIND_00264600</name>
</gene>
<evidence type="ECO:0000259" key="3">
    <source>
        <dbReference type="PROSITE" id="PS50011"/>
    </source>
</evidence>
<dbReference type="InterPro" id="IPR011009">
    <property type="entry name" value="Kinase-like_dom_sf"/>
</dbReference>
<reference evidence="4" key="1">
    <citation type="submission" date="2020-05" db="EMBL/GenBank/DDBJ databases">
        <title>Mycena genomes resolve the evolution of fungal bioluminescence.</title>
        <authorList>
            <person name="Tsai I.J."/>
        </authorList>
    </citation>
    <scope>NUCLEOTIDE SEQUENCE</scope>
    <source>
        <strain evidence="4">171206Taipei</strain>
    </source>
</reference>
<dbReference type="GeneID" id="59342038"/>
<dbReference type="GO" id="GO:0004672">
    <property type="term" value="F:protein kinase activity"/>
    <property type="evidence" value="ECO:0007669"/>
    <property type="project" value="InterPro"/>
</dbReference>
<dbReference type="SUPFAM" id="SSF56112">
    <property type="entry name" value="Protein kinase-like (PK-like)"/>
    <property type="match status" value="1"/>
</dbReference>
<protein>
    <submittedName>
        <fullName evidence="4">Protein kinase domain-containing protein</fullName>
    </submittedName>
</protein>
<feature type="signal peptide" evidence="2">
    <location>
        <begin position="1"/>
        <end position="16"/>
    </location>
</feature>
<dbReference type="Gene3D" id="1.10.510.10">
    <property type="entry name" value="Transferase(Phosphotransferase) domain 1"/>
    <property type="match status" value="1"/>
</dbReference>
<feature type="region of interest" description="Disordered" evidence="1">
    <location>
        <begin position="308"/>
        <end position="330"/>
    </location>
</feature>
<dbReference type="RefSeq" id="XP_037224617.1">
    <property type="nucleotide sequence ID" value="XM_037359522.1"/>
</dbReference>
<proteinExistence type="predicted"/>
<evidence type="ECO:0000256" key="1">
    <source>
        <dbReference type="SAM" id="MobiDB-lite"/>
    </source>
</evidence>
<accession>A0A8H6WBD4</accession>
<evidence type="ECO:0000313" key="4">
    <source>
        <dbReference type="EMBL" id="KAF7312509.1"/>
    </source>
</evidence>
<dbReference type="AlphaFoldDB" id="A0A8H6WBD4"/>
<dbReference type="OrthoDB" id="5987198at2759"/>
<feature type="chain" id="PRO_5034233116" evidence="2">
    <location>
        <begin position="17"/>
        <end position="330"/>
    </location>
</feature>
<evidence type="ECO:0000313" key="5">
    <source>
        <dbReference type="Proteomes" id="UP000636479"/>
    </source>
</evidence>
<dbReference type="GO" id="GO:0005524">
    <property type="term" value="F:ATP binding"/>
    <property type="evidence" value="ECO:0007669"/>
    <property type="project" value="InterPro"/>
</dbReference>
<dbReference type="PROSITE" id="PS50011">
    <property type="entry name" value="PROTEIN_KINASE_DOM"/>
    <property type="match status" value="1"/>
</dbReference>
<dbReference type="Proteomes" id="UP000636479">
    <property type="component" value="Unassembled WGS sequence"/>
</dbReference>
<name>A0A8H6WBD4_9AGAR</name>
<keyword evidence="4" id="KW-0808">Transferase</keyword>
<sequence length="330" mass="38248">MLQAIVFGLSFILTMCQVPITRIISKEQHMRLHHTKNHCIPIFDVLQDPYDDDKQIIVMPQLIDVEEPIFQTVGEVIDFFRQVFEGIQFMHENFVAHRDCWGPNIAQDPTLLFPFGVHPVYTFRDPTNRHSAYYITRTECWPRYFLLDFGLSRRYDPSHGPPFEPVIRGGDQSPPEHRKLPLFCNPFPTDIYFLGNVLKENFLFSRWVNGKRVRMSSLRFLEPLTIEMTQQDPALRPTIGEVIERFDKLCTPLTEWHLRRPGQKTIRRIPPIPPYHPRTDTTPLSPSLREFYTQIPASSVVQQEKIEAGPGLKADFTGSESKSIAVESDG</sequence>
<keyword evidence="2" id="KW-0732">Signal</keyword>
<dbReference type="EMBL" id="JACAZF010000002">
    <property type="protein sequence ID" value="KAF7312509.1"/>
    <property type="molecule type" value="Genomic_DNA"/>
</dbReference>
<evidence type="ECO:0000256" key="2">
    <source>
        <dbReference type="SAM" id="SignalP"/>
    </source>
</evidence>
<keyword evidence="4" id="KW-0418">Kinase</keyword>
<keyword evidence="5" id="KW-1185">Reference proteome</keyword>
<feature type="domain" description="Protein kinase" evidence="3">
    <location>
        <begin position="1"/>
        <end position="254"/>
    </location>
</feature>